<feature type="domain" description="Aminotransferase class I/classII large" evidence="5">
    <location>
        <begin position="159"/>
        <end position="505"/>
    </location>
</feature>
<dbReference type="AlphaFoldDB" id="A0A1C4XL58"/>
<evidence type="ECO:0000313" key="7">
    <source>
        <dbReference type="Proteomes" id="UP000198797"/>
    </source>
</evidence>
<dbReference type="PANTHER" id="PTHR13693">
    <property type="entry name" value="CLASS II AMINOTRANSFERASE/8-AMINO-7-OXONONANOATE SYNTHASE"/>
    <property type="match status" value="1"/>
</dbReference>
<dbReference type="InterPro" id="IPR050087">
    <property type="entry name" value="AON_synthase_class-II"/>
</dbReference>
<dbReference type="EC" id="2.3.1.47" evidence="2"/>
<dbReference type="InterPro" id="IPR004839">
    <property type="entry name" value="Aminotransferase_I/II_large"/>
</dbReference>
<reference evidence="7" key="1">
    <citation type="submission" date="2016-06" db="EMBL/GenBank/DDBJ databases">
        <authorList>
            <person name="Varghese N."/>
            <person name="Submissions Spin"/>
        </authorList>
    </citation>
    <scope>NUCLEOTIDE SEQUENCE [LARGE SCALE GENOMIC DNA]</scope>
    <source>
        <strain evidence="7">DSM 44100</strain>
    </source>
</reference>
<keyword evidence="7" id="KW-1185">Reference proteome</keyword>
<keyword evidence="3" id="KW-0808">Transferase</keyword>
<dbReference type="OrthoDB" id="9807157at2"/>
<dbReference type="SUPFAM" id="SSF53383">
    <property type="entry name" value="PLP-dependent transferases"/>
    <property type="match status" value="1"/>
</dbReference>
<dbReference type="PANTHER" id="PTHR13693:SF103">
    <property type="entry name" value="AMINOTRANSFERASE CLASS I_CLASSII DOMAIN-CONTAINING PROTEIN"/>
    <property type="match status" value="1"/>
</dbReference>
<dbReference type="GO" id="GO:0008710">
    <property type="term" value="F:8-amino-7-oxononanoate synthase activity"/>
    <property type="evidence" value="ECO:0007669"/>
    <property type="project" value="UniProtKB-EC"/>
</dbReference>
<gene>
    <name evidence="6" type="ORF">GA0070216_1053</name>
</gene>
<evidence type="ECO:0000256" key="1">
    <source>
        <dbReference type="ARBA" id="ARBA00001933"/>
    </source>
</evidence>
<dbReference type="STRING" id="121616.GA0070216_1053"/>
<evidence type="ECO:0000259" key="5">
    <source>
        <dbReference type="Pfam" id="PF00155"/>
    </source>
</evidence>
<dbReference type="InterPro" id="IPR015424">
    <property type="entry name" value="PyrdxlP-dep_Trfase"/>
</dbReference>
<sequence>MTPPGDDTVTIDLDQREDGELIGIILAAARRGDFETMARTASEVSEMTRNWVTHIPWDDLASLDGADDELARVVEELTGMWEPAHLRNPVDPDEEYALDKNAYDFYRPAGRNLLTRTEDFYDWVQARRRTETWQYSRVLEAAPDSVAQITNDLGRRARGINFNSQDYLSFNTHPGIREAAAKAMHDYGPHSAGSPMVLGNTRISDDLEAALGDLVGLEHVTLFPTGWAAGFGAVVGLVRQSDHILIDRLAHSCLQQGARAATRNVVRYEHLNVEAVRRHLTEIRATDTRNGILVVTDGLFSVDADWPDLVTLQRVCREHDATLLVDVAHDLGSMGPGGTGVLGMQGLLGEVDIVMGAFSKTFCSNGGFVASRSPALKQYVKMFGGSHFFSNALSPVQTAVVREAARIIRSAEGDALRARLFTAIHALRDELTGRGLTCMGEPSPIVPLLIGNEKLARTANRLLFDRGVLAFMVEFPVTPTGSSRFRLQVQAGHRPEEAREAARIIEGALADSRAYLSSAFGSAPR</sequence>
<dbReference type="GO" id="GO:0030170">
    <property type="term" value="F:pyridoxal phosphate binding"/>
    <property type="evidence" value="ECO:0007669"/>
    <property type="project" value="InterPro"/>
</dbReference>
<dbReference type="InterPro" id="IPR015422">
    <property type="entry name" value="PyrdxlP-dep_Trfase_small"/>
</dbReference>
<dbReference type="Gene3D" id="3.90.1150.10">
    <property type="entry name" value="Aspartate Aminotransferase, domain 1"/>
    <property type="match status" value="1"/>
</dbReference>
<dbReference type="RefSeq" id="WP_091244036.1">
    <property type="nucleotide sequence ID" value="NZ_FMCU01000005.1"/>
</dbReference>
<dbReference type="Proteomes" id="UP000198797">
    <property type="component" value="Unassembled WGS sequence"/>
</dbReference>
<comment type="cofactor">
    <cofactor evidence="1">
        <name>pyridoxal 5'-phosphate</name>
        <dbReference type="ChEBI" id="CHEBI:597326"/>
    </cofactor>
</comment>
<evidence type="ECO:0000256" key="4">
    <source>
        <dbReference type="ARBA" id="ARBA00047715"/>
    </source>
</evidence>
<organism evidence="6 7">
    <name type="scientific">Micromonospora matsumotoense</name>
    <dbReference type="NCBI Taxonomy" id="121616"/>
    <lineage>
        <taxon>Bacteria</taxon>
        <taxon>Bacillati</taxon>
        <taxon>Actinomycetota</taxon>
        <taxon>Actinomycetes</taxon>
        <taxon>Micromonosporales</taxon>
        <taxon>Micromonosporaceae</taxon>
        <taxon>Micromonospora</taxon>
    </lineage>
</organism>
<dbReference type="InterPro" id="IPR015421">
    <property type="entry name" value="PyrdxlP-dep_Trfase_major"/>
</dbReference>
<accession>A0A1C4XL58</accession>
<evidence type="ECO:0000256" key="3">
    <source>
        <dbReference type="ARBA" id="ARBA00022679"/>
    </source>
</evidence>
<protein>
    <recommendedName>
        <fullName evidence="2">8-amino-7-oxononanoate synthase</fullName>
        <ecNumber evidence="2">2.3.1.47</ecNumber>
    </recommendedName>
</protein>
<proteinExistence type="predicted"/>
<comment type="catalytic activity">
    <reaction evidence="4">
        <text>6-carboxyhexanoyl-[ACP] + L-alanine + H(+) = (8S)-8-amino-7-oxononanoate + holo-[ACP] + CO2</text>
        <dbReference type="Rhea" id="RHEA:42288"/>
        <dbReference type="Rhea" id="RHEA-COMP:9685"/>
        <dbReference type="Rhea" id="RHEA-COMP:9955"/>
        <dbReference type="ChEBI" id="CHEBI:15378"/>
        <dbReference type="ChEBI" id="CHEBI:16526"/>
        <dbReference type="ChEBI" id="CHEBI:57972"/>
        <dbReference type="ChEBI" id="CHEBI:64479"/>
        <dbReference type="ChEBI" id="CHEBI:78846"/>
        <dbReference type="ChEBI" id="CHEBI:149468"/>
        <dbReference type="EC" id="2.3.1.47"/>
    </reaction>
</comment>
<evidence type="ECO:0000313" key="6">
    <source>
        <dbReference type="EMBL" id="SCF09072.1"/>
    </source>
</evidence>
<dbReference type="Gene3D" id="3.40.640.10">
    <property type="entry name" value="Type I PLP-dependent aspartate aminotransferase-like (Major domain)"/>
    <property type="match status" value="1"/>
</dbReference>
<name>A0A1C4XL58_9ACTN</name>
<dbReference type="EMBL" id="FMCU01000005">
    <property type="protein sequence ID" value="SCF09072.1"/>
    <property type="molecule type" value="Genomic_DNA"/>
</dbReference>
<dbReference type="Pfam" id="PF00155">
    <property type="entry name" value="Aminotran_1_2"/>
    <property type="match status" value="1"/>
</dbReference>
<evidence type="ECO:0000256" key="2">
    <source>
        <dbReference type="ARBA" id="ARBA00013187"/>
    </source>
</evidence>